<sequence>MNGDRDHHQSMTALWLGRDSVLQVLLSAAVCRASCRRSCRYDWVWSHHLAGARPLRLFPSTLPIKMCFSRDSGPLRAICPRNFSMRDRQISDRRTEILSSFRIDSFRLKAVHGMRNILRQIHISNASILVFRLALIVHVSEPYKKIGKTSAWTSLTLVRLVIFVFFHIFSSLVMALLAIWIRLLISLSQFPSLVMRDPR</sequence>
<keyword evidence="1" id="KW-0472">Membrane</keyword>
<dbReference type="EMBL" id="JAHIBW010000017">
    <property type="protein sequence ID" value="KAG7302515.1"/>
    <property type="molecule type" value="Genomic_DNA"/>
</dbReference>
<comment type="caution">
    <text evidence="2">The sequence shown here is derived from an EMBL/GenBank/DDBJ whole genome shotgun (WGS) entry which is preliminary data.</text>
</comment>
<gene>
    <name evidence="2" type="ORF">JYU34_012429</name>
</gene>
<evidence type="ECO:0000256" key="1">
    <source>
        <dbReference type="SAM" id="Phobius"/>
    </source>
</evidence>
<keyword evidence="1" id="KW-1133">Transmembrane helix</keyword>
<evidence type="ECO:0000313" key="2">
    <source>
        <dbReference type="EMBL" id="KAG7302515.1"/>
    </source>
</evidence>
<evidence type="ECO:0000313" key="3">
    <source>
        <dbReference type="Proteomes" id="UP000823941"/>
    </source>
</evidence>
<keyword evidence="3" id="KW-1185">Reference proteome</keyword>
<feature type="transmembrane region" description="Helical" evidence="1">
    <location>
        <begin position="160"/>
        <end position="185"/>
    </location>
</feature>
<dbReference type="Proteomes" id="UP000823941">
    <property type="component" value="Chromosome 17"/>
</dbReference>
<organism evidence="2 3">
    <name type="scientific">Plutella xylostella</name>
    <name type="common">Diamondback moth</name>
    <name type="synonym">Plutella maculipennis</name>
    <dbReference type="NCBI Taxonomy" id="51655"/>
    <lineage>
        <taxon>Eukaryota</taxon>
        <taxon>Metazoa</taxon>
        <taxon>Ecdysozoa</taxon>
        <taxon>Arthropoda</taxon>
        <taxon>Hexapoda</taxon>
        <taxon>Insecta</taxon>
        <taxon>Pterygota</taxon>
        <taxon>Neoptera</taxon>
        <taxon>Endopterygota</taxon>
        <taxon>Lepidoptera</taxon>
        <taxon>Glossata</taxon>
        <taxon>Ditrysia</taxon>
        <taxon>Yponomeutoidea</taxon>
        <taxon>Plutellidae</taxon>
        <taxon>Plutella</taxon>
    </lineage>
</organism>
<protein>
    <submittedName>
        <fullName evidence="2">Uncharacterized protein</fullName>
    </submittedName>
</protein>
<name>A0ABQ7QBC9_PLUXY</name>
<accession>A0ABQ7QBC9</accession>
<reference evidence="2 3" key="1">
    <citation type="submission" date="2021-06" db="EMBL/GenBank/DDBJ databases">
        <title>A haploid diamondback moth (Plutella xylostella L.) genome assembly resolves 31 chromosomes and identifies a diamide resistance mutation.</title>
        <authorList>
            <person name="Ward C.M."/>
            <person name="Perry K.D."/>
            <person name="Baker G."/>
            <person name="Powis K."/>
            <person name="Heckel D.G."/>
            <person name="Baxter S.W."/>
        </authorList>
    </citation>
    <scope>NUCLEOTIDE SEQUENCE [LARGE SCALE GENOMIC DNA]</scope>
    <source>
        <strain evidence="2 3">LV</strain>
        <tissue evidence="2">Single pupa</tissue>
    </source>
</reference>
<keyword evidence="1" id="KW-0812">Transmembrane</keyword>
<proteinExistence type="predicted"/>